<comment type="caution">
    <text evidence="3">The sequence shown here is derived from an EMBL/GenBank/DDBJ whole genome shotgun (WGS) entry which is preliminary data.</text>
</comment>
<evidence type="ECO:0000313" key="3">
    <source>
        <dbReference type="EMBL" id="MED6159285.1"/>
    </source>
</evidence>
<accession>A0ABU6UDF0</accession>
<dbReference type="InterPro" id="IPR001844">
    <property type="entry name" value="Cpn60/GroEL"/>
</dbReference>
<comment type="similarity">
    <text evidence="1">Belongs to the chaperonin (HSP60) family.</text>
</comment>
<dbReference type="InterPro" id="IPR002423">
    <property type="entry name" value="Cpn60/GroEL/TCP-1"/>
</dbReference>
<name>A0ABU6UDF0_9FABA</name>
<dbReference type="SUPFAM" id="SSF48592">
    <property type="entry name" value="GroEL equatorial domain-like"/>
    <property type="match status" value="1"/>
</dbReference>
<evidence type="ECO:0000313" key="4">
    <source>
        <dbReference type="Proteomes" id="UP001341840"/>
    </source>
</evidence>
<dbReference type="EMBL" id="JASCZI010121052">
    <property type="protein sequence ID" value="MED6159285.1"/>
    <property type="molecule type" value="Genomic_DNA"/>
</dbReference>
<dbReference type="Gene3D" id="1.10.560.10">
    <property type="entry name" value="GroEL-like equatorial domain"/>
    <property type="match status" value="1"/>
</dbReference>
<proteinExistence type="inferred from homology"/>
<organism evidence="3 4">
    <name type="scientific">Stylosanthes scabra</name>
    <dbReference type="NCBI Taxonomy" id="79078"/>
    <lineage>
        <taxon>Eukaryota</taxon>
        <taxon>Viridiplantae</taxon>
        <taxon>Streptophyta</taxon>
        <taxon>Embryophyta</taxon>
        <taxon>Tracheophyta</taxon>
        <taxon>Spermatophyta</taxon>
        <taxon>Magnoliopsida</taxon>
        <taxon>eudicotyledons</taxon>
        <taxon>Gunneridae</taxon>
        <taxon>Pentapetalae</taxon>
        <taxon>rosids</taxon>
        <taxon>fabids</taxon>
        <taxon>Fabales</taxon>
        <taxon>Fabaceae</taxon>
        <taxon>Papilionoideae</taxon>
        <taxon>50 kb inversion clade</taxon>
        <taxon>dalbergioids sensu lato</taxon>
        <taxon>Dalbergieae</taxon>
        <taxon>Pterocarpus clade</taxon>
        <taxon>Stylosanthes</taxon>
    </lineage>
</organism>
<dbReference type="Pfam" id="PF00118">
    <property type="entry name" value="Cpn60_TCP1"/>
    <property type="match status" value="1"/>
</dbReference>
<reference evidence="3 4" key="1">
    <citation type="journal article" date="2023" name="Plants (Basel)">
        <title>Bridging the Gap: Combining Genomics and Transcriptomics Approaches to Understand Stylosanthes scabra, an Orphan Legume from the Brazilian Caatinga.</title>
        <authorList>
            <person name="Ferreira-Neto J.R.C."/>
            <person name="da Silva M.D."/>
            <person name="Binneck E."/>
            <person name="de Melo N.F."/>
            <person name="da Silva R.H."/>
            <person name="de Melo A.L.T.M."/>
            <person name="Pandolfi V."/>
            <person name="Bustamante F.O."/>
            <person name="Brasileiro-Vidal A.C."/>
            <person name="Benko-Iseppon A.M."/>
        </authorList>
    </citation>
    <scope>NUCLEOTIDE SEQUENCE [LARGE SCALE GENOMIC DNA]</scope>
    <source>
        <tissue evidence="3">Leaves</tissue>
    </source>
</reference>
<keyword evidence="4" id="KW-1185">Reference proteome</keyword>
<gene>
    <name evidence="3" type="ORF">PIB30_040890</name>
</gene>
<dbReference type="InterPro" id="IPR027413">
    <property type="entry name" value="GROEL-like_equatorial_sf"/>
</dbReference>
<dbReference type="PANTHER" id="PTHR45633">
    <property type="entry name" value="60 KDA HEAT SHOCK PROTEIN, MITOCHONDRIAL"/>
    <property type="match status" value="1"/>
</dbReference>
<protein>
    <submittedName>
        <fullName evidence="3">Uncharacterized protein</fullName>
    </submittedName>
</protein>
<dbReference type="Proteomes" id="UP001341840">
    <property type="component" value="Unassembled WGS sequence"/>
</dbReference>
<evidence type="ECO:0000256" key="1">
    <source>
        <dbReference type="ARBA" id="ARBA00006607"/>
    </source>
</evidence>
<keyword evidence="2" id="KW-0143">Chaperone</keyword>
<evidence type="ECO:0000256" key="2">
    <source>
        <dbReference type="ARBA" id="ARBA00023186"/>
    </source>
</evidence>
<sequence length="133" mass="14473">MDFMNYVISLIRRRIQANGSTGIGAEIFKKALNYPAIMIAKNAGVNGNIVIEKVLSNDNMNFGYNASKDQYEDLMKAGIMDPTKVVRCCIEHAASVAKAFLTSNAVVIERKEIQRIPRINPMAAASGLGPLGL</sequence>